<dbReference type="GO" id="GO:0003886">
    <property type="term" value="F:DNA (cytosine-5-)-methyltransferase activity"/>
    <property type="evidence" value="ECO:0007669"/>
    <property type="project" value="TreeGrafter"/>
</dbReference>
<dbReference type="GO" id="GO:0044027">
    <property type="term" value="P:negative regulation of gene expression via chromosomal CpG island methylation"/>
    <property type="evidence" value="ECO:0007669"/>
    <property type="project" value="TreeGrafter"/>
</dbReference>
<dbReference type="GO" id="GO:0005634">
    <property type="term" value="C:nucleus"/>
    <property type="evidence" value="ECO:0007669"/>
    <property type="project" value="TreeGrafter"/>
</dbReference>
<protein>
    <submittedName>
        <fullName evidence="1">Uncharacterized protein</fullName>
    </submittedName>
</protein>
<keyword evidence="2" id="KW-1185">Reference proteome</keyword>
<name>A0A8X8W083_SALSN</name>
<dbReference type="PANTHER" id="PTHR10629:SF50">
    <property type="entry name" value="DNA (CYTOSINE-5)-METHYLTRANSFERASE CMT3"/>
    <property type="match status" value="1"/>
</dbReference>
<sequence>MENVVHFLKFAGGFLGRYAMVCLVCMGYQARMGMMAVGVITLEFEVNTVAYEEGRKLDLYKTLVLGDAISDLPHVENDEGRYEIPYDSEPQTEFQRFIRLRRDEMPSYLNVKYENGANFRDLLGVRVRPDNKVEWDHDDGDKADLRSSFFQEGG</sequence>
<dbReference type="Gene3D" id="3.40.50.150">
    <property type="entry name" value="Vaccinia Virus protein VP39"/>
    <property type="match status" value="1"/>
</dbReference>
<dbReference type="PANTHER" id="PTHR10629">
    <property type="entry name" value="CYTOSINE-SPECIFIC METHYLTRANSFERASE"/>
    <property type="match status" value="1"/>
</dbReference>
<dbReference type="Proteomes" id="UP000298416">
    <property type="component" value="Unassembled WGS sequence"/>
</dbReference>
<dbReference type="InterPro" id="IPR029063">
    <property type="entry name" value="SAM-dependent_MTases_sf"/>
</dbReference>
<evidence type="ECO:0000313" key="2">
    <source>
        <dbReference type="Proteomes" id="UP000298416"/>
    </source>
</evidence>
<dbReference type="EMBL" id="PNBA02000022">
    <property type="protein sequence ID" value="KAG6385710.1"/>
    <property type="molecule type" value="Genomic_DNA"/>
</dbReference>
<dbReference type="Gene3D" id="3.90.120.10">
    <property type="entry name" value="DNA Methylase, subunit A, domain 2"/>
    <property type="match status" value="1"/>
</dbReference>
<evidence type="ECO:0000313" key="1">
    <source>
        <dbReference type="EMBL" id="KAG6385710.1"/>
    </source>
</evidence>
<comment type="caution">
    <text evidence="1">The sequence shown here is derived from an EMBL/GenBank/DDBJ whole genome shotgun (WGS) entry which is preliminary data.</text>
</comment>
<proteinExistence type="predicted"/>
<reference evidence="1" key="1">
    <citation type="submission" date="2018-01" db="EMBL/GenBank/DDBJ databases">
        <authorList>
            <person name="Mao J.F."/>
        </authorList>
    </citation>
    <scope>NUCLEOTIDE SEQUENCE</scope>
    <source>
        <strain evidence="1">Huo1</strain>
        <tissue evidence="1">Leaf</tissue>
    </source>
</reference>
<gene>
    <name evidence="1" type="ORF">SASPL_154588</name>
</gene>
<reference evidence="1" key="2">
    <citation type="submission" date="2020-08" db="EMBL/GenBank/DDBJ databases">
        <title>Plant Genome Project.</title>
        <authorList>
            <person name="Zhang R.-G."/>
        </authorList>
    </citation>
    <scope>NUCLEOTIDE SEQUENCE</scope>
    <source>
        <strain evidence="1">Huo1</strain>
        <tissue evidence="1">Leaf</tissue>
    </source>
</reference>
<organism evidence="1">
    <name type="scientific">Salvia splendens</name>
    <name type="common">Scarlet sage</name>
    <dbReference type="NCBI Taxonomy" id="180675"/>
    <lineage>
        <taxon>Eukaryota</taxon>
        <taxon>Viridiplantae</taxon>
        <taxon>Streptophyta</taxon>
        <taxon>Embryophyta</taxon>
        <taxon>Tracheophyta</taxon>
        <taxon>Spermatophyta</taxon>
        <taxon>Magnoliopsida</taxon>
        <taxon>eudicotyledons</taxon>
        <taxon>Gunneridae</taxon>
        <taxon>Pentapetalae</taxon>
        <taxon>asterids</taxon>
        <taxon>lamiids</taxon>
        <taxon>Lamiales</taxon>
        <taxon>Lamiaceae</taxon>
        <taxon>Nepetoideae</taxon>
        <taxon>Mentheae</taxon>
        <taxon>Salviinae</taxon>
        <taxon>Salvia</taxon>
        <taxon>Salvia subgen. Calosphace</taxon>
        <taxon>core Calosphace</taxon>
    </lineage>
</organism>
<dbReference type="GO" id="GO:0003677">
    <property type="term" value="F:DNA binding"/>
    <property type="evidence" value="ECO:0007669"/>
    <property type="project" value="TreeGrafter"/>
</dbReference>
<accession>A0A8X8W083</accession>
<dbReference type="InterPro" id="IPR050390">
    <property type="entry name" value="C5-Methyltransferase"/>
</dbReference>
<dbReference type="AlphaFoldDB" id="A0A8X8W083"/>